<dbReference type="Pfam" id="PF00155">
    <property type="entry name" value="Aminotran_1_2"/>
    <property type="match status" value="1"/>
</dbReference>
<name>A0ABW2XWT5_9ACTN</name>
<dbReference type="Proteomes" id="UP001597063">
    <property type="component" value="Unassembled WGS sequence"/>
</dbReference>
<evidence type="ECO:0000256" key="3">
    <source>
        <dbReference type="ARBA" id="ARBA00022576"/>
    </source>
</evidence>
<evidence type="ECO:0000256" key="4">
    <source>
        <dbReference type="ARBA" id="ARBA00022679"/>
    </source>
</evidence>
<dbReference type="Gene3D" id="3.40.640.10">
    <property type="entry name" value="Type I PLP-dependent aspartate aminotransferase-like (Major domain)"/>
    <property type="match status" value="1"/>
</dbReference>
<dbReference type="InterPro" id="IPR004839">
    <property type="entry name" value="Aminotransferase_I/II_large"/>
</dbReference>
<dbReference type="InterPro" id="IPR037396">
    <property type="entry name" value="FMN_HAD"/>
</dbReference>
<dbReference type="Pfam" id="PF01070">
    <property type="entry name" value="FMN_dh"/>
    <property type="match status" value="2"/>
</dbReference>
<dbReference type="InterPro" id="IPR013785">
    <property type="entry name" value="Aldolase_TIM"/>
</dbReference>
<keyword evidence="3 7" id="KW-0032">Aminotransferase</keyword>
<dbReference type="InterPro" id="IPR050859">
    <property type="entry name" value="Class-I_PLP-dep_aminotransf"/>
</dbReference>
<dbReference type="InterPro" id="IPR015421">
    <property type="entry name" value="PyrdxlP-dep_Trfase_major"/>
</dbReference>
<accession>A0ABW2XWT5</accession>
<evidence type="ECO:0000256" key="2">
    <source>
        <dbReference type="ARBA" id="ARBA00001933"/>
    </source>
</evidence>
<comment type="caution">
    <text evidence="7">The sequence shown here is derived from an EMBL/GenBank/DDBJ whole genome shotgun (WGS) entry which is preliminary data.</text>
</comment>
<reference evidence="8" key="1">
    <citation type="journal article" date="2019" name="Int. J. Syst. Evol. Microbiol.">
        <title>The Global Catalogue of Microorganisms (GCM) 10K type strain sequencing project: providing services to taxonomists for standard genome sequencing and annotation.</title>
        <authorList>
            <consortium name="The Broad Institute Genomics Platform"/>
            <consortium name="The Broad Institute Genome Sequencing Center for Infectious Disease"/>
            <person name="Wu L."/>
            <person name="Ma J."/>
        </authorList>
    </citation>
    <scope>NUCLEOTIDE SEQUENCE [LARGE SCALE GENOMIC DNA]</scope>
    <source>
        <strain evidence="8">JCM 9371</strain>
    </source>
</reference>
<dbReference type="EMBL" id="JBHTGP010000024">
    <property type="protein sequence ID" value="MFD0690826.1"/>
    <property type="molecule type" value="Genomic_DNA"/>
</dbReference>
<comment type="cofactor">
    <cofactor evidence="1">
        <name>FMN</name>
        <dbReference type="ChEBI" id="CHEBI:58210"/>
    </cofactor>
</comment>
<keyword evidence="4" id="KW-0808">Transferase</keyword>
<dbReference type="InterPro" id="IPR000262">
    <property type="entry name" value="FMN-dep_DH"/>
</dbReference>
<proteinExistence type="predicted"/>
<comment type="cofactor">
    <cofactor evidence="2">
        <name>pyridoxal 5'-phosphate</name>
        <dbReference type="ChEBI" id="CHEBI:597326"/>
    </cofactor>
</comment>
<organism evidence="7 8">
    <name type="scientific">Actinomadura fibrosa</name>
    <dbReference type="NCBI Taxonomy" id="111802"/>
    <lineage>
        <taxon>Bacteria</taxon>
        <taxon>Bacillati</taxon>
        <taxon>Actinomycetota</taxon>
        <taxon>Actinomycetes</taxon>
        <taxon>Streptosporangiales</taxon>
        <taxon>Thermomonosporaceae</taxon>
        <taxon>Actinomadura</taxon>
    </lineage>
</organism>
<evidence type="ECO:0000313" key="7">
    <source>
        <dbReference type="EMBL" id="MFD0690826.1"/>
    </source>
</evidence>
<sequence length="779" mass="81279">MELTLSDFARLAQARVPSGTWSLFESAAGADRALDADPDALGRVRLRSPAAPGPERPETATTILGRVWDAPMAIAPLAHQALAHPSGELATLRGTAAAAGVPVVISARTEHPVEALAAESAAPLWLQVSGPPDRALAERAERAGVEAFVLAAEPRTAGSAPGPGWARLDRMRSLTPLPILVQGVSTGRDVLRALGAGADGLVVAPPGGGLDGAAPAAGALPDVLREVAAAAGRVPVLLDGAARRGRDVLAALALGADAVLVGRPVLHGLAVGAAEGVRSVLAILLEEFEDAMASAGLASVAGIGPGLVETAEPTPPTPPEPAPGGRVLRAADLHGSVTDPVMDTMNFLNEVTLRYPDAVSFAPGRPYGGFFDTEQIFTYVRRYLGHLASEGRSPAEVRETVYQYGPSAGLIRDVIAASVRADEGIDVPPESIVVTVGCQEAMFLALRALMAGPDDVLLVSSPSYMGITGAARLLDVEVAVVEERADGLSCADVEAAIAAERARGRRPRAIYVIPDHSNPSGITMPLETRHELLDLADRLDVLVLEDSPYRLVSPGAQIPALKALDRHRRVVHLGSYAKTVFPGARVGYAIADQPVLREDGTRGLLADELAKIKSMLTVNTSALSQAAVAGALLECGGRLSELTARSAAHYGDTMRYTLDALDRAFPAERRAELGLRWNAPTGGFFLTLQVPFRADNAALVRSAEDFGVIWTPMAYFHLRGGGTGTIRLSISYLTRAEVDEGISRLARFIETEAGTAPSGARAAMTPTAFTEVAGGHHGD</sequence>
<evidence type="ECO:0000256" key="5">
    <source>
        <dbReference type="ARBA" id="ARBA00022898"/>
    </source>
</evidence>
<protein>
    <submittedName>
        <fullName evidence="7">Aminotransferase class I/II-fold pyridoxal phosphate-dependent enzyme</fullName>
    </submittedName>
</protein>
<dbReference type="PANTHER" id="PTHR42790">
    <property type="entry name" value="AMINOTRANSFERASE"/>
    <property type="match status" value="1"/>
</dbReference>
<dbReference type="InterPro" id="IPR015424">
    <property type="entry name" value="PyrdxlP-dep_Trfase"/>
</dbReference>
<dbReference type="CDD" id="cd00609">
    <property type="entry name" value="AAT_like"/>
    <property type="match status" value="1"/>
</dbReference>
<gene>
    <name evidence="7" type="ORF">ACFQZM_40490</name>
</gene>
<evidence type="ECO:0000313" key="8">
    <source>
        <dbReference type="Proteomes" id="UP001597063"/>
    </source>
</evidence>
<feature type="domain" description="FMN hydroxy acid dehydrogenase" evidence="6">
    <location>
        <begin position="1"/>
        <end position="313"/>
    </location>
</feature>
<dbReference type="GO" id="GO:0008483">
    <property type="term" value="F:transaminase activity"/>
    <property type="evidence" value="ECO:0007669"/>
    <property type="project" value="UniProtKB-KW"/>
</dbReference>
<keyword evidence="8" id="KW-1185">Reference proteome</keyword>
<dbReference type="PROSITE" id="PS51349">
    <property type="entry name" value="FMN_HYDROXY_ACID_DH_2"/>
    <property type="match status" value="1"/>
</dbReference>
<dbReference type="Gene3D" id="3.20.20.70">
    <property type="entry name" value="Aldolase class I"/>
    <property type="match status" value="1"/>
</dbReference>
<dbReference type="InterPro" id="IPR015422">
    <property type="entry name" value="PyrdxlP-dep_Trfase_small"/>
</dbReference>
<evidence type="ECO:0000259" key="6">
    <source>
        <dbReference type="PROSITE" id="PS51349"/>
    </source>
</evidence>
<dbReference type="SUPFAM" id="SSF53383">
    <property type="entry name" value="PLP-dependent transferases"/>
    <property type="match status" value="1"/>
</dbReference>
<evidence type="ECO:0000256" key="1">
    <source>
        <dbReference type="ARBA" id="ARBA00001917"/>
    </source>
</evidence>
<keyword evidence="5" id="KW-0663">Pyridoxal phosphate</keyword>
<dbReference type="Gene3D" id="3.90.1150.10">
    <property type="entry name" value="Aspartate Aminotransferase, domain 1"/>
    <property type="match status" value="1"/>
</dbReference>
<dbReference type="SUPFAM" id="SSF51395">
    <property type="entry name" value="FMN-linked oxidoreductases"/>
    <property type="match status" value="1"/>
</dbReference>
<dbReference type="PANTHER" id="PTHR42790:SF19">
    <property type="entry name" value="KYNURENINE_ALPHA-AMINOADIPATE AMINOTRANSFERASE, MITOCHONDRIAL"/>
    <property type="match status" value="1"/>
</dbReference>
<dbReference type="RefSeq" id="WP_378325503.1">
    <property type="nucleotide sequence ID" value="NZ_JBHTGP010000024.1"/>
</dbReference>